<dbReference type="RefSeq" id="WP_264775593.1">
    <property type="nucleotide sequence ID" value="NZ_AP026560.1"/>
</dbReference>
<protein>
    <submittedName>
        <fullName evidence="2">Uncharacterized protein</fullName>
    </submittedName>
</protein>
<accession>A0ABN6RHT6</accession>
<feature type="region of interest" description="Disordered" evidence="1">
    <location>
        <begin position="39"/>
        <end position="61"/>
    </location>
</feature>
<proteinExistence type="predicted"/>
<keyword evidence="3" id="KW-1185">Reference proteome</keyword>
<evidence type="ECO:0000313" key="3">
    <source>
        <dbReference type="Proteomes" id="UP001064971"/>
    </source>
</evidence>
<dbReference type="EMBL" id="AP026560">
    <property type="protein sequence ID" value="BDP42917.1"/>
    <property type="molecule type" value="Genomic_DNA"/>
</dbReference>
<gene>
    <name evidence="2" type="ORF">DAETH_28860</name>
</gene>
<organism evidence="2 3">
    <name type="scientific">Deinococcus aetherius</name>
    <dbReference type="NCBI Taxonomy" id="200252"/>
    <lineage>
        <taxon>Bacteria</taxon>
        <taxon>Thermotogati</taxon>
        <taxon>Deinococcota</taxon>
        <taxon>Deinococci</taxon>
        <taxon>Deinococcales</taxon>
        <taxon>Deinococcaceae</taxon>
        <taxon>Deinococcus</taxon>
    </lineage>
</organism>
<sequence length="61" mass="6652">MTGPTSPTDAAACLVLAQRQIGDASDWTPEQWAAQLADDGLMRDDPPVLHYRPYRTATDPP</sequence>
<evidence type="ECO:0000313" key="2">
    <source>
        <dbReference type="EMBL" id="BDP42917.1"/>
    </source>
</evidence>
<evidence type="ECO:0000256" key="1">
    <source>
        <dbReference type="SAM" id="MobiDB-lite"/>
    </source>
</evidence>
<dbReference type="Proteomes" id="UP001064971">
    <property type="component" value="Chromosome"/>
</dbReference>
<name>A0ABN6RHT6_9DEIO</name>
<reference evidence="2" key="1">
    <citation type="submission" date="2022-07" db="EMBL/GenBank/DDBJ databases">
        <title>Complete Genome Sequence of the Radioresistant Bacterium Deinococcus aetherius ST0316, Isolated from the Air Dust collected in Lower Stratosphere above Japan.</title>
        <authorList>
            <person name="Satoh K."/>
            <person name="Hagiwara K."/>
            <person name="Katsumata K."/>
            <person name="Kubo A."/>
            <person name="Yokobori S."/>
            <person name="Yamagishi A."/>
            <person name="Oono Y."/>
            <person name="Narumi I."/>
        </authorList>
    </citation>
    <scope>NUCLEOTIDE SEQUENCE</scope>
    <source>
        <strain evidence="2">ST0316</strain>
    </source>
</reference>